<accession>A6IY86</accession>
<feature type="non-terminal residue" evidence="1">
    <location>
        <position position="1"/>
    </location>
</feature>
<proteinExistence type="predicted"/>
<evidence type="ECO:0000313" key="1">
    <source>
        <dbReference type="EMBL" id="EDL92214.1"/>
    </source>
</evidence>
<name>A6IY86_RAT</name>
<organism evidence="1 2">
    <name type="scientific">Rattus norvegicus</name>
    <name type="common">Rat</name>
    <dbReference type="NCBI Taxonomy" id="10116"/>
    <lineage>
        <taxon>Eukaryota</taxon>
        <taxon>Metazoa</taxon>
        <taxon>Chordata</taxon>
        <taxon>Craniata</taxon>
        <taxon>Vertebrata</taxon>
        <taxon>Euteleostomi</taxon>
        <taxon>Mammalia</taxon>
        <taxon>Eutheria</taxon>
        <taxon>Euarchontoglires</taxon>
        <taxon>Glires</taxon>
        <taxon>Rodentia</taxon>
        <taxon>Myomorpha</taxon>
        <taxon>Muroidea</taxon>
        <taxon>Muridae</taxon>
        <taxon>Murinae</taxon>
        <taxon>Rattus</taxon>
    </lineage>
</organism>
<reference evidence="2" key="1">
    <citation type="submission" date="2005-09" db="EMBL/GenBank/DDBJ databases">
        <authorList>
            <person name="Mural R.J."/>
            <person name="Li P.W."/>
            <person name="Adams M.D."/>
            <person name="Amanatides P.G."/>
            <person name="Baden-Tillson H."/>
            <person name="Barnstead M."/>
            <person name="Chin S.H."/>
            <person name="Dew I."/>
            <person name="Evans C.A."/>
            <person name="Ferriera S."/>
            <person name="Flanigan M."/>
            <person name="Fosler C."/>
            <person name="Glodek A."/>
            <person name="Gu Z."/>
            <person name="Holt R.A."/>
            <person name="Jennings D."/>
            <person name="Kraft C.L."/>
            <person name="Lu F."/>
            <person name="Nguyen T."/>
            <person name="Nusskern D.R."/>
            <person name="Pfannkoch C.M."/>
            <person name="Sitter C."/>
            <person name="Sutton G.G."/>
            <person name="Venter J.C."/>
            <person name="Wang Z."/>
            <person name="Woodage T."/>
            <person name="Zheng X.H."/>
            <person name="Zhong F."/>
        </authorList>
    </citation>
    <scope>NUCLEOTIDE SEQUENCE [LARGE SCALE GENOMIC DNA]</scope>
    <source>
        <strain>BN</strain>
        <strain evidence="2">Sprague-Dawley</strain>
    </source>
</reference>
<dbReference type="Proteomes" id="UP000234681">
    <property type="component" value="Chromosome 19"/>
</dbReference>
<dbReference type="AlphaFoldDB" id="A6IY86"/>
<gene>
    <name evidence="1" type="ORF">rCG_51265</name>
</gene>
<evidence type="ECO:0000313" key="2">
    <source>
        <dbReference type="Proteomes" id="UP000234681"/>
    </source>
</evidence>
<protein>
    <submittedName>
        <fullName evidence="1">RCG51265</fullName>
    </submittedName>
</protein>
<sequence length="42" mass="4783">GGILVRRWHRVPPSVRNKLACTWRVGVRVWGGGVDKFLQDPL</sequence>
<dbReference type="EMBL" id="CH473972">
    <property type="protein sequence ID" value="EDL92214.1"/>
    <property type="molecule type" value="Genomic_DNA"/>
</dbReference>